<proteinExistence type="predicted"/>
<gene>
    <name evidence="2" type="ORF">AK830_g1598</name>
</gene>
<protein>
    <submittedName>
        <fullName evidence="2">Uncharacterized protein</fullName>
    </submittedName>
</protein>
<evidence type="ECO:0000313" key="2">
    <source>
        <dbReference type="EMBL" id="KPM44876.1"/>
    </source>
</evidence>
<feature type="compositionally biased region" description="Polar residues" evidence="1">
    <location>
        <begin position="241"/>
        <end position="258"/>
    </location>
</feature>
<comment type="caution">
    <text evidence="2">The sequence shown here is derived from an EMBL/GenBank/DDBJ whole genome shotgun (WGS) entry which is preliminary data.</text>
</comment>
<evidence type="ECO:0000256" key="1">
    <source>
        <dbReference type="SAM" id="MobiDB-lite"/>
    </source>
</evidence>
<dbReference type="Proteomes" id="UP000050424">
    <property type="component" value="Unassembled WGS sequence"/>
</dbReference>
<accession>A0A0N8H8L1</accession>
<dbReference type="OrthoDB" id="4725912at2759"/>
<reference evidence="2 3" key="1">
    <citation type="submission" date="2015-09" db="EMBL/GenBank/DDBJ databases">
        <title>Draft genome of a European isolate of the apple canker pathogen Neonectria ditissima.</title>
        <authorList>
            <person name="Gomez-Cortecero A."/>
            <person name="Harrison R.J."/>
            <person name="Armitage A.D."/>
        </authorList>
    </citation>
    <scope>NUCLEOTIDE SEQUENCE [LARGE SCALE GENOMIC DNA]</scope>
    <source>
        <strain evidence="2 3">R09/05</strain>
    </source>
</reference>
<feature type="region of interest" description="Disordered" evidence="1">
    <location>
        <begin position="206"/>
        <end position="279"/>
    </location>
</feature>
<name>A0A0N8H8L1_9HYPO</name>
<dbReference type="EMBL" id="LKCW01000013">
    <property type="protein sequence ID" value="KPM44876.1"/>
    <property type="molecule type" value="Genomic_DNA"/>
</dbReference>
<evidence type="ECO:0000313" key="3">
    <source>
        <dbReference type="Proteomes" id="UP000050424"/>
    </source>
</evidence>
<keyword evidence="3" id="KW-1185">Reference proteome</keyword>
<organism evidence="2 3">
    <name type="scientific">Neonectria ditissima</name>
    <dbReference type="NCBI Taxonomy" id="78410"/>
    <lineage>
        <taxon>Eukaryota</taxon>
        <taxon>Fungi</taxon>
        <taxon>Dikarya</taxon>
        <taxon>Ascomycota</taxon>
        <taxon>Pezizomycotina</taxon>
        <taxon>Sordariomycetes</taxon>
        <taxon>Hypocreomycetidae</taxon>
        <taxon>Hypocreales</taxon>
        <taxon>Nectriaceae</taxon>
        <taxon>Neonectria</taxon>
    </lineage>
</organism>
<dbReference type="AlphaFoldDB" id="A0A0N8H8L1"/>
<feature type="compositionally biased region" description="Basic and acidic residues" evidence="1">
    <location>
        <begin position="261"/>
        <end position="273"/>
    </location>
</feature>
<sequence length="292" mass="31880">MEPSTETSRVPQLHHESPSNTALQVDFSWKKFKALITEKGKSNDPVYVVHFQTIKSPSILFKSANGTTIGSGTLHPISINADYAIHGQKGTLKALKRFQTEYTHLSYAYSDSEEPATMRWTSNCGFKTWDFVCLDQNELPVAKFSANAWAINKIGKIEFLGPKATSQAARDEIVVTGLTLFYCMTLRSTSILSFFGAIFARPGPLKKETEQQSGAKHPSATTPRSSSSSDDESNHKPTNEVPASSSSQPIPKNKSSPSEAPPKDLARAQEKRITSSAGDHAMKLVMGNLIAS</sequence>
<feature type="compositionally biased region" description="Polar residues" evidence="1">
    <location>
        <begin position="211"/>
        <end position="224"/>
    </location>
</feature>